<feature type="transmembrane region" description="Helical" evidence="6">
    <location>
        <begin position="159"/>
        <end position="179"/>
    </location>
</feature>
<sequence>MSPKTGTNVDQKPSHGSRIFYAVAGTAVTPLISLATAPILAQTLGVEGRGTLAAGMAPMLFAVAVGALGMPEALTFYVARQARGARRAVRRAFGILTLLGAVAAALVALSAPILADGNTEVEQLIMLTAILTIPTFWASIPNSILAGTHAWKRSALMDFALSALRLILLSALAMSGLLVPLTATVVMLGIPLLKGLLTVPYLIEYRRGYRNATAKRVRLFSYGSRLWVGSLAGVVLLRLDQLLMIPLAGPAQLGLYAVAVSLGEVPAVLAGAVRNVVFSSDAGSSQDREHTDRLQQTARLTSAAAGLASIGIGVLLPWAIPVLFGASFGAAVAVTWVILAGVTLGTAGSVAGAGLSARGRPGLRSWGMVIGAIANTAVLLMAVPTLGAMGAALSTLVGNVVAGTMNVVWLRAHFGMGIRGFYGLRSRDIQLVLKTLVRQTGKKKVHAFSN</sequence>
<keyword evidence="2" id="KW-1003">Cell membrane</keyword>
<evidence type="ECO:0000256" key="5">
    <source>
        <dbReference type="ARBA" id="ARBA00023136"/>
    </source>
</evidence>
<evidence type="ECO:0000313" key="8">
    <source>
        <dbReference type="Proteomes" id="UP000000637"/>
    </source>
</evidence>
<evidence type="ECO:0000256" key="6">
    <source>
        <dbReference type="SAM" id="Phobius"/>
    </source>
</evidence>
<protein>
    <submittedName>
        <fullName evidence="7">Integral membrane protein</fullName>
    </submittedName>
</protein>
<feature type="transmembrane region" description="Helical" evidence="6">
    <location>
        <begin position="326"/>
        <end position="351"/>
    </location>
</feature>
<dbReference type="PANTHER" id="PTHR30250">
    <property type="entry name" value="PST FAMILY PREDICTED COLANIC ACID TRANSPORTER"/>
    <property type="match status" value="1"/>
</dbReference>
<dbReference type="InterPro" id="IPR002797">
    <property type="entry name" value="Polysacc_synth"/>
</dbReference>
<dbReference type="STRING" id="290340.AAur_4118"/>
<feature type="transmembrane region" description="Helical" evidence="6">
    <location>
        <begin position="389"/>
        <end position="410"/>
    </location>
</feature>
<accession>A1RC23</accession>
<proteinExistence type="predicted"/>
<keyword evidence="5 6" id="KW-0472">Membrane</keyword>
<evidence type="ECO:0000256" key="4">
    <source>
        <dbReference type="ARBA" id="ARBA00022989"/>
    </source>
</evidence>
<evidence type="ECO:0000256" key="3">
    <source>
        <dbReference type="ARBA" id="ARBA00022692"/>
    </source>
</evidence>
<gene>
    <name evidence="7" type="ordered locus">AAur_4118</name>
</gene>
<feature type="transmembrane region" description="Helical" evidence="6">
    <location>
        <begin position="298"/>
        <end position="320"/>
    </location>
</feature>
<keyword evidence="8" id="KW-1185">Reference proteome</keyword>
<dbReference type="AlphaFoldDB" id="A1RC23"/>
<dbReference type="GO" id="GO:0005886">
    <property type="term" value="C:plasma membrane"/>
    <property type="evidence" value="ECO:0007669"/>
    <property type="project" value="UniProtKB-SubCell"/>
</dbReference>
<evidence type="ECO:0000256" key="1">
    <source>
        <dbReference type="ARBA" id="ARBA00004651"/>
    </source>
</evidence>
<dbReference type="InterPro" id="IPR050833">
    <property type="entry name" value="Poly_Biosynth_Transport"/>
</dbReference>
<evidence type="ECO:0000313" key="7">
    <source>
        <dbReference type="EMBL" id="ABM09332.1"/>
    </source>
</evidence>
<feature type="transmembrane region" description="Helical" evidence="6">
    <location>
        <begin position="253"/>
        <end position="277"/>
    </location>
</feature>
<name>A1RC23_PAEAT</name>
<reference evidence="7 8" key="1">
    <citation type="journal article" date="2006" name="PLoS Genet.">
        <title>Secrets of soil survival revealed by the genome sequence of Arthrobacter aurescens TC1.</title>
        <authorList>
            <person name="Mongodin E.F."/>
            <person name="Shapir N."/>
            <person name="Daugherty S.C."/>
            <person name="DeBoy R.T."/>
            <person name="Emerson J.B."/>
            <person name="Shvartzbeyn A."/>
            <person name="Radune D."/>
            <person name="Vamathevan J."/>
            <person name="Riggs F."/>
            <person name="Grinberg V."/>
            <person name="Khouri H."/>
            <person name="Wackett L.P."/>
            <person name="Nelson K.E."/>
            <person name="Sadowsky M.J."/>
        </authorList>
    </citation>
    <scope>NUCLEOTIDE SEQUENCE [LARGE SCALE GENOMIC DNA]</scope>
    <source>
        <strain evidence="7 8">TC1</strain>
    </source>
</reference>
<dbReference type="PANTHER" id="PTHR30250:SF11">
    <property type="entry name" value="O-ANTIGEN TRANSPORTER-RELATED"/>
    <property type="match status" value="1"/>
</dbReference>
<organism evidence="7 8">
    <name type="scientific">Paenarthrobacter aurescens (strain TC1)</name>
    <dbReference type="NCBI Taxonomy" id="290340"/>
    <lineage>
        <taxon>Bacteria</taxon>
        <taxon>Bacillati</taxon>
        <taxon>Actinomycetota</taxon>
        <taxon>Actinomycetes</taxon>
        <taxon>Micrococcales</taxon>
        <taxon>Micrococcaceae</taxon>
        <taxon>Paenarthrobacter</taxon>
    </lineage>
</organism>
<feature type="transmembrane region" description="Helical" evidence="6">
    <location>
        <begin position="185"/>
        <end position="205"/>
    </location>
</feature>
<feature type="transmembrane region" description="Helical" evidence="6">
    <location>
        <begin position="226"/>
        <end position="247"/>
    </location>
</feature>
<feature type="transmembrane region" description="Helical" evidence="6">
    <location>
        <begin position="53"/>
        <end position="79"/>
    </location>
</feature>
<keyword evidence="4 6" id="KW-1133">Transmembrane helix</keyword>
<dbReference type="KEGG" id="aau:AAur_4118"/>
<dbReference type="RefSeq" id="WP_011776709.1">
    <property type="nucleotide sequence ID" value="NC_008711.1"/>
</dbReference>
<dbReference type="Proteomes" id="UP000000637">
    <property type="component" value="Chromosome"/>
</dbReference>
<feature type="transmembrane region" description="Helical" evidence="6">
    <location>
        <begin position="91"/>
        <end position="113"/>
    </location>
</feature>
<feature type="transmembrane region" description="Helical" evidence="6">
    <location>
        <begin position="20"/>
        <end position="41"/>
    </location>
</feature>
<dbReference type="EMBL" id="CP000474">
    <property type="protein sequence ID" value="ABM09332.1"/>
    <property type="molecule type" value="Genomic_DNA"/>
</dbReference>
<evidence type="ECO:0000256" key="2">
    <source>
        <dbReference type="ARBA" id="ARBA00022475"/>
    </source>
</evidence>
<dbReference type="OrthoDB" id="3320002at2"/>
<feature type="transmembrane region" description="Helical" evidence="6">
    <location>
        <begin position="363"/>
        <end position="383"/>
    </location>
</feature>
<dbReference type="Pfam" id="PF01943">
    <property type="entry name" value="Polysacc_synt"/>
    <property type="match status" value="1"/>
</dbReference>
<comment type="subcellular location">
    <subcellularLocation>
        <location evidence="1">Cell membrane</location>
        <topology evidence="1">Multi-pass membrane protein</topology>
    </subcellularLocation>
</comment>
<keyword evidence="3 6" id="KW-0812">Transmembrane</keyword>
<feature type="transmembrane region" description="Helical" evidence="6">
    <location>
        <begin position="125"/>
        <end position="147"/>
    </location>
</feature>
<dbReference type="HOGENOM" id="CLU_596854_0_0_11"/>
<dbReference type="eggNOG" id="COG2244">
    <property type="taxonomic scope" value="Bacteria"/>
</dbReference>